<name>F2UI34_SALR5</name>
<feature type="compositionally biased region" description="Basic and acidic residues" evidence="1">
    <location>
        <begin position="958"/>
        <end position="972"/>
    </location>
</feature>
<dbReference type="GeneID" id="16071717"/>
<organism evidence="4">
    <name type="scientific">Salpingoeca rosetta (strain ATCC 50818 / BSB-021)</name>
    <dbReference type="NCBI Taxonomy" id="946362"/>
    <lineage>
        <taxon>Eukaryota</taxon>
        <taxon>Choanoflagellata</taxon>
        <taxon>Craspedida</taxon>
        <taxon>Salpingoecidae</taxon>
        <taxon>Salpingoeca</taxon>
    </lineage>
</organism>
<feature type="compositionally biased region" description="Basic and acidic residues" evidence="1">
    <location>
        <begin position="1037"/>
        <end position="1050"/>
    </location>
</feature>
<dbReference type="InterPro" id="IPR029526">
    <property type="entry name" value="PGBD"/>
</dbReference>
<feature type="compositionally biased region" description="Low complexity" evidence="1">
    <location>
        <begin position="990"/>
        <end position="999"/>
    </location>
</feature>
<evidence type="ECO:0000313" key="4">
    <source>
        <dbReference type="Proteomes" id="UP000007799"/>
    </source>
</evidence>
<evidence type="ECO:0000256" key="1">
    <source>
        <dbReference type="SAM" id="MobiDB-lite"/>
    </source>
</evidence>
<gene>
    <name evidence="3" type="ORF">PTSG_12685</name>
</gene>
<dbReference type="OrthoDB" id="121467at2759"/>
<dbReference type="RefSeq" id="XP_004991155.1">
    <property type="nucleotide sequence ID" value="XM_004991098.1"/>
</dbReference>
<feature type="region of interest" description="Disordered" evidence="1">
    <location>
        <begin position="950"/>
        <end position="999"/>
    </location>
</feature>
<protein>
    <recommendedName>
        <fullName evidence="2">PiggyBac transposable element-derived protein domain-containing protein</fullName>
    </recommendedName>
</protein>
<accession>F2UI34</accession>
<feature type="compositionally biased region" description="Low complexity" evidence="1">
    <location>
        <begin position="116"/>
        <end position="162"/>
    </location>
</feature>
<dbReference type="AlphaFoldDB" id="F2UI34"/>
<feature type="region of interest" description="Disordered" evidence="1">
    <location>
        <begin position="613"/>
        <end position="686"/>
    </location>
</feature>
<proteinExistence type="predicted"/>
<dbReference type="eggNOG" id="ENOG502RU69">
    <property type="taxonomic scope" value="Eukaryota"/>
</dbReference>
<feature type="region of interest" description="Disordered" evidence="1">
    <location>
        <begin position="109"/>
        <end position="175"/>
    </location>
</feature>
<dbReference type="EMBL" id="GL832975">
    <property type="protein sequence ID" value="EGD76783.1"/>
    <property type="molecule type" value="Genomic_DNA"/>
</dbReference>
<sequence>MNPMTTHQPTGGAPATSRVTATATAAATAPPPGNNTTTPAPAGMVPGHPAPVDAVPVPNSAMMGHPTPASTVAALSLPVPVGYAPATAPPPHSAGAQHDGMRILASQVPTTTMDAQQQQQQHQQQRMQQQQQQQQQHQQQRMQQQQQHQHQQQRMQQQQQQHSHATRASPAAMGVQVSAVPTQPMPDLTVEVGPPLHDDMLERAEGPLPPDETGPFSIQFDYNNVQPEIHPTVKNPAPALGERQPALVGVADSAFLSMARLFELMLPSQWMQDVLLPLSNKRNPSLNLHMGELLQFVGLWLTIASHPGRDLHEFWAPARASNARDGDAGGFLAVPSLAHLMTEARFRQIMDSLTLASDSDLQRDRMSGVRNMMMAFNANMAAHFAPSSISDVDTARSLWVYPTHATWPCSAPGYRSPHRFGNTYHALGCTLTRIVYALELEEAIPRPPTTPPPAFSDAGKVAGLLLRLTRSIWRTNKMVVVGSDMATVQAIAALAEVGVHGTCAVTKRGGSWPQHLAAAADALTRVLSSQPTGAAVAVHGTAARTHASATSDAGATSSSAAAASSSAATVIAARGGEKMGMSIPLMVAGFNEPTHVSIALSTWISLARTGTYHTRTAPPTSTPTQQQQQQQQQPLLGTPGGTTASSSSTTPPPTSSSSAAAPPSSATGATPSGSAATTTGAVGDASTAGSTVTLKFPEAFDTIQAARFIVDRNSALRAHVMPLETALPFKSWDLGQFAFMLGVVEVNTFLAFNHFKRGSRELGPLSRTHFRGELIRQLVHNHLLHEDLPAVGGSGSAFHAAGRRGKRTAAATAAATAASGIGGNVAASSMPAGTGAVDTSPTAPGGGDVGGLDSNGGPARKRAATGAVKAPPPASMLVGGDHRLLTAPTYSGKFVLGQWTKVATKYNQHKCTGIGCTRKIRTYCSCDPTSFLCARCFVVHFSQSRALSQQRLQSDTDVPQRHHEHHEQHEQQHQGQQPQQQHEQHEQHEQQQQQQQQGEQEIVLPPTQTDEAMLAGATQQREQHTNSGGGDNSDQQQQRHHEQHQEREAEQQQQHQQQQLEDEGGSKLAGSAATGNGAGGKQSDKKQQAQS</sequence>
<feature type="compositionally biased region" description="Low complexity" evidence="1">
    <location>
        <begin position="13"/>
        <end position="42"/>
    </location>
</feature>
<feature type="region of interest" description="Disordered" evidence="1">
    <location>
        <begin position="1014"/>
        <end position="1091"/>
    </location>
</feature>
<dbReference type="PANTHER" id="PTHR14383">
    <property type="entry name" value="SWAP-70 RECOMBINASE"/>
    <property type="match status" value="1"/>
</dbReference>
<feature type="compositionally biased region" description="Low complexity" evidence="1">
    <location>
        <begin position="616"/>
        <end position="686"/>
    </location>
</feature>
<feature type="region of interest" description="Disordered" evidence="1">
    <location>
        <begin position="832"/>
        <end position="873"/>
    </location>
</feature>
<feature type="domain" description="PiggyBac transposable element-derived protein" evidence="2">
    <location>
        <begin position="260"/>
        <end position="528"/>
    </location>
</feature>
<evidence type="ECO:0000259" key="2">
    <source>
        <dbReference type="Pfam" id="PF13843"/>
    </source>
</evidence>
<keyword evidence="4" id="KW-1185">Reference proteome</keyword>
<dbReference type="KEGG" id="sre:PTSG_12685"/>
<dbReference type="InParanoid" id="F2UI34"/>
<evidence type="ECO:0000313" key="3">
    <source>
        <dbReference type="EMBL" id="EGD76783.1"/>
    </source>
</evidence>
<dbReference type="Pfam" id="PF13843">
    <property type="entry name" value="DDE_Tnp_1_7"/>
    <property type="match status" value="1"/>
</dbReference>
<reference evidence="3" key="1">
    <citation type="submission" date="2009-08" db="EMBL/GenBank/DDBJ databases">
        <title>Annotation of Salpingoeca rosetta.</title>
        <authorList>
            <consortium name="The Broad Institute Genome Sequencing Platform"/>
            <person name="Russ C."/>
            <person name="Cuomo C."/>
            <person name="Burger G."/>
            <person name="Gray M.W."/>
            <person name="Holland P.W.H."/>
            <person name="King N."/>
            <person name="Lang F.B.F."/>
            <person name="Roger A.J."/>
            <person name="Ruiz-Trillo I."/>
            <person name="Young S.K."/>
            <person name="Zeng Q."/>
            <person name="Gargeya S."/>
            <person name="Alvarado L."/>
            <person name="Berlin A."/>
            <person name="Chapman S.B."/>
            <person name="Chen Z."/>
            <person name="Freedman E."/>
            <person name="Gellesch M."/>
            <person name="Goldberg J."/>
            <person name="Griggs A."/>
            <person name="Gujja S."/>
            <person name="Heilman E."/>
            <person name="Heiman D."/>
            <person name="Howarth C."/>
            <person name="Mehta T."/>
            <person name="Neiman D."/>
            <person name="Pearson M."/>
            <person name="Roberts A."/>
            <person name="Saif S."/>
            <person name="Shea T."/>
            <person name="Shenoy N."/>
            <person name="Sisk P."/>
            <person name="Stolte C."/>
            <person name="Sykes S."/>
            <person name="White J."/>
            <person name="Yandava C."/>
            <person name="Haas B."/>
            <person name="Nusbaum C."/>
            <person name="Birren B."/>
        </authorList>
    </citation>
    <scope>NUCLEOTIDE SEQUENCE [LARGE SCALE GENOMIC DNA]</scope>
    <source>
        <strain evidence="3">ATCC 50818</strain>
    </source>
</reference>
<feature type="compositionally biased region" description="Basic and acidic residues" evidence="1">
    <location>
        <begin position="1082"/>
        <end position="1091"/>
    </location>
</feature>
<feature type="compositionally biased region" description="Gly residues" evidence="1">
    <location>
        <begin position="844"/>
        <end position="854"/>
    </location>
</feature>
<feature type="region of interest" description="Disordered" evidence="1">
    <location>
        <begin position="1"/>
        <end position="62"/>
    </location>
</feature>
<dbReference type="Proteomes" id="UP000007799">
    <property type="component" value="Unassembled WGS sequence"/>
</dbReference>
<dbReference type="PANTHER" id="PTHR14383:SF5">
    <property type="entry name" value="RUN DOMAIN-CONTAINING PROTEIN"/>
    <property type="match status" value="1"/>
</dbReference>